<reference evidence="1" key="1">
    <citation type="submission" date="2020-03" db="EMBL/GenBank/DDBJ databases">
        <title>The deep terrestrial virosphere.</title>
        <authorList>
            <person name="Holmfeldt K."/>
            <person name="Nilsson E."/>
            <person name="Simone D."/>
            <person name="Lopez-Fernandez M."/>
            <person name="Wu X."/>
            <person name="de Brujin I."/>
            <person name="Lundin D."/>
            <person name="Andersson A."/>
            <person name="Bertilsson S."/>
            <person name="Dopson M."/>
        </authorList>
    </citation>
    <scope>NUCLEOTIDE SEQUENCE</scope>
    <source>
        <strain evidence="1">TM448A03712</strain>
    </source>
</reference>
<dbReference type="AlphaFoldDB" id="A0A6H2A063"/>
<name>A0A6H2A063_9ZZZZ</name>
<sequence>MATAESFTKKKINDITVFEDRIDREYMIRIEKMETMEQLVSILSDYQEFLPDGLQVFRDADKESFEELKFQIKRFFKRVKNKQKLPAEPTEAIMFITPPMLTIPRQLSLTMSFDTKRIVTFGEAFLRFRNQGLILSLQQQQENMYKRIINVKAQVKEMIDTTSEEAPELDS</sequence>
<gene>
    <name evidence="1" type="ORF">TM448A03712_0009</name>
</gene>
<accession>A0A6H2A063</accession>
<proteinExistence type="predicted"/>
<dbReference type="EMBL" id="MT144432">
    <property type="protein sequence ID" value="QJA53576.1"/>
    <property type="molecule type" value="Genomic_DNA"/>
</dbReference>
<protein>
    <submittedName>
        <fullName evidence="1">Uncharacterized protein</fullName>
    </submittedName>
</protein>
<evidence type="ECO:0000313" key="1">
    <source>
        <dbReference type="EMBL" id="QJA53576.1"/>
    </source>
</evidence>
<organism evidence="1">
    <name type="scientific">viral metagenome</name>
    <dbReference type="NCBI Taxonomy" id="1070528"/>
    <lineage>
        <taxon>unclassified sequences</taxon>
        <taxon>metagenomes</taxon>
        <taxon>organismal metagenomes</taxon>
    </lineage>
</organism>